<organism evidence="1 2">
    <name type="scientific">Ectopseudomonas mendocina</name>
    <name type="common">Pseudomonas mendocina</name>
    <dbReference type="NCBI Taxonomy" id="300"/>
    <lineage>
        <taxon>Bacteria</taxon>
        <taxon>Pseudomonadati</taxon>
        <taxon>Pseudomonadota</taxon>
        <taxon>Gammaproteobacteria</taxon>
        <taxon>Pseudomonadales</taxon>
        <taxon>Pseudomonadaceae</taxon>
        <taxon>Ectopseudomonas</taxon>
    </lineage>
</organism>
<name>A0ABD7S3C2_ECTME</name>
<proteinExistence type="predicted"/>
<dbReference type="AlphaFoldDB" id="A0ABD7S3C2"/>
<dbReference type="Proteomes" id="UP000317327">
    <property type="component" value="Unassembled WGS sequence"/>
</dbReference>
<evidence type="ECO:0000313" key="2">
    <source>
        <dbReference type="Proteomes" id="UP000317327"/>
    </source>
</evidence>
<evidence type="ECO:0000313" key="1">
    <source>
        <dbReference type="EMBL" id="TRO19411.1"/>
    </source>
</evidence>
<accession>A0ABD7S3C2</accession>
<reference evidence="1 2" key="1">
    <citation type="submission" date="2019-01" db="EMBL/GenBank/DDBJ databases">
        <title>Whole genome shotgun sequencing of Pseudomonas spp. isolated by its ability to degrade furfural.</title>
        <authorList>
            <person name="Donoso R."/>
            <person name="Farkas C."/>
            <person name="Villegas P."/>
            <person name="Gonzales-Toro F."/>
            <person name="Guajardo-Parra M."/>
            <person name="Araya-Nail M."/>
            <person name="Morgante V."/>
            <person name="Perez-Pantoja D."/>
        </authorList>
    </citation>
    <scope>NUCLEOTIDE SEQUENCE [LARGE SCALE GENOMIC DNA]</scope>
    <source>
        <strain evidence="1 2">VN231</strain>
    </source>
</reference>
<gene>
    <name evidence="1" type="ORF">EQ836_07765</name>
</gene>
<dbReference type="EMBL" id="SCFV01000003">
    <property type="protein sequence ID" value="TRO19411.1"/>
    <property type="molecule type" value="Genomic_DNA"/>
</dbReference>
<protein>
    <submittedName>
        <fullName evidence="1">Uncharacterized protein</fullName>
    </submittedName>
</protein>
<sequence length="77" mass="8571">MNKQPSDEVLESVLQQIRDNPGKKSAGGLSGDTEQNLLAIRELRRRGLITGVFLDDSTRPGDHHGRFLYDAARLEPL</sequence>
<comment type="caution">
    <text evidence="1">The sequence shown here is derived from an EMBL/GenBank/DDBJ whole genome shotgun (WGS) entry which is preliminary data.</text>
</comment>